<proteinExistence type="predicted"/>
<sequence length="206" mass="22456">MCQEPSQQFHCPKNPSLSYKKGEAEAHTVPGGRERVKLGIRAAAWALSRHSDLLFTRSFLLRVSLQPQSQKFPRLNRINNPMAKERCVPQRRCNHIAPAEAVQAYETEHGTEGLDLGPGGTPSLSPQLCPAQEGDSSLTLSCTPQDSWRNRGAQGEELGLILTPGQAAHVSGPLLGVSILRERTGFRKCSGLHPCEKQCLLCSLAP</sequence>
<comment type="caution">
    <text evidence="1">The sequence shown here is derived from an EMBL/GenBank/DDBJ whole genome shotgun (WGS) entry which is preliminary data.</text>
</comment>
<keyword evidence="2" id="KW-1185">Reference proteome</keyword>
<reference evidence="1 2" key="1">
    <citation type="journal article" date="2020" name="Nature">
        <title>Six reference-quality genomes reveal evolution of bat adaptations.</title>
        <authorList>
            <person name="Jebb D."/>
            <person name="Huang Z."/>
            <person name="Pippel M."/>
            <person name="Hughes G.M."/>
            <person name="Lavrichenko K."/>
            <person name="Devanna P."/>
            <person name="Winkler S."/>
            <person name="Jermiin L.S."/>
            <person name="Skirmuntt E.C."/>
            <person name="Katzourakis A."/>
            <person name="Burkitt-Gray L."/>
            <person name="Ray D.A."/>
            <person name="Sullivan K.A.M."/>
            <person name="Roscito J.G."/>
            <person name="Kirilenko B.M."/>
            <person name="Davalos L.M."/>
            <person name="Corthals A.P."/>
            <person name="Power M.L."/>
            <person name="Jones G."/>
            <person name="Ransome R.D."/>
            <person name="Dechmann D.K.N."/>
            <person name="Locatelli A.G."/>
            <person name="Puechmaille S.J."/>
            <person name="Fedrigo O."/>
            <person name="Jarvis E.D."/>
            <person name="Hiller M."/>
            <person name="Vernes S.C."/>
            <person name="Myers E.W."/>
            <person name="Teeling E.C."/>
        </authorList>
    </citation>
    <scope>NUCLEOTIDE SEQUENCE [LARGE SCALE GENOMIC DNA]</scope>
    <source>
        <strain evidence="1">MPipKuh1</strain>
        <tissue evidence="1">Flight muscle</tissue>
    </source>
</reference>
<accession>A0A7J7Y9X2</accession>
<dbReference type="AlphaFoldDB" id="A0A7J7Y9X2"/>
<name>A0A7J7Y9X2_PIPKU</name>
<dbReference type="Proteomes" id="UP000558488">
    <property type="component" value="Unassembled WGS sequence"/>
</dbReference>
<gene>
    <name evidence="1" type="ORF">mPipKuh1_010264</name>
</gene>
<dbReference type="EMBL" id="JACAGB010000006">
    <property type="protein sequence ID" value="KAF6358436.1"/>
    <property type="molecule type" value="Genomic_DNA"/>
</dbReference>
<protein>
    <submittedName>
        <fullName evidence="1">Uncharacterized protein</fullName>
    </submittedName>
</protein>
<evidence type="ECO:0000313" key="1">
    <source>
        <dbReference type="EMBL" id="KAF6358436.1"/>
    </source>
</evidence>
<evidence type="ECO:0000313" key="2">
    <source>
        <dbReference type="Proteomes" id="UP000558488"/>
    </source>
</evidence>
<organism evidence="1 2">
    <name type="scientific">Pipistrellus kuhlii</name>
    <name type="common">Kuhl's pipistrelle</name>
    <dbReference type="NCBI Taxonomy" id="59472"/>
    <lineage>
        <taxon>Eukaryota</taxon>
        <taxon>Metazoa</taxon>
        <taxon>Chordata</taxon>
        <taxon>Craniata</taxon>
        <taxon>Vertebrata</taxon>
        <taxon>Euteleostomi</taxon>
        <taxon>Mammalia</taxon>
        <taxon>Eutheria</taxon>
        <taxon>Laurasiatheria</taxon>
        <taxon>Chiroptera</taxon>
        <taxon>Yangochiroptera</taxon>
        <taxon>Vespertilionidae</taxon>
        <taxon>Pipistrellus</taxon>
    </lineage>
</organism>